<dbReference type="GO" id="GO:0016020">
    <property type="term" value="C:membrane"/>
    <property type="evidence" value="ECO:0007669"/>
    <property type="project" value="TreeGrafter"/>
</dbReference>
<evidence type="ECO:0000313" key="2">
    <source>
        <dbReference type="Proteomes" id="UP000292052"/>
    </source>
</evidence>
<comment type="caution">
    <text evidence="1">The sequence shown here is derived from an EMBL/GenBank/DDBJ whole genome shotgun (WGS) entry which is preliminary data.</text>
</comment>
<gene>
    <name evidence="1" type="ORF">BDFB_003455</name>
</gene>
<dbReference type="PANTHER" id="PTHR10174">
    <property type="entry name" value="ALPHA-TOCOPHEROL TRANSFER PROTEIN-RELATED"/>
    <property type="match status" value="1"/>
</dbReference>
<evidence type="ECO:0000313" key="1">
    <source>
        <dbReference type="EMBL" id="RZC38433.1"/>
    </source>
</evidence>
<protein>
    <submittedName>
        <fullName evidence="1">Uncharacterized protein</fullName>
    </submittedName>
</protein>
<sequence length="86" mass="9901">MICPTQTCIVFTSEPRKGSVVWMNTQPHLPHISDDFIYLFLHANYYSIEKTKTCIENYFTSRASAPAIFADRDPHSPRMQTILHLG</sequence>
<dbReference type="EMBL" id="QDEB01043317">
    <property type="protein sequence ID" value="RZC38433.1"/>
    <property type="molecule type" value="Genomic_DNA"/>
</dbReference>
<organism evidence="1 2">
    <name type="scientific">Asbolus verrucosus</name>
    <name type="common">Desert ironclad beetle</name>
    <dbReference type="NCBI Taxonomy" id="1661398"/>
    <lineage>
        <taxon>Eukaryota</taxon>
        <taxon>Metazoa</taxon>
        <taxon>Ecdysozoa</taxon>
        <taxon>Arthropoda</taxon>
        <taxon>Hexapoda</taxon>
        <taxon>Insecta</taxon>
        <taxon>Pterygota</taxon>
        <taxon>Neoptera</taxon>
        <taxon>Endopterygota</taxon>
        <taxon>Coleoptera</taxon>
        <taxon>Polyphaga</taxon>
        <taxon>Cucujiformia</taxon>
        <taxon>Tenebrionidae</taxon>
        <taxon>Pimeliinae</taxon>
        <taxon>Asbolus</taxon>
    </lineage>
</organism>
<accession>A0A482W0N6</accession>
<dbReference type="Proteomes" id="UP000292052">
    <property type="component" value="Unassembled WGS sequence"/>
</dbReference>
<dbReference type="SUPFAM" id="SSF46938">
    <property type="entry name" value="CRAL/TRIO N-terminal domain"/>
    <property type="match status" value="1"/>
</dbReference>
<dbReference type="GO" id="GO:1902936">
    <property type="term" value="F:phosphatidylinositol bisphosphate binding"/>
    <property type="evidence" value="ECO:0007669"/>
    <property type="project" value="TreeGrafter"/>
</dbReference>
<keyword evidence="2" id="KW-1185">Reference proteome</keyword>
<dbReference type="AlphaFoldDB" id="A0A482W0N6"/>
<dbReference type="STRING" id="1661398.A0A482W0N6"/>
<proteinExistence type="predicted"/>
<dbReference type="PANTHER" id="PTHR10174:SF224">
    <property type="entry name" value="RETINOL-BINDING PROTEIN PINTA"/>
    <property type="match status" value="1"/>
</dbReference>
<name>A0A482W0N6_ASBVE</name>
<reference evidence="1 2" key="1">
    <citation type="submission" date="2017-03" db="EMBL/GenBank/DDBJ databases">
        <title>Genome of the blue death feigning beetle - Asbolus verrucosus.</title>
        <authorList>
            <person name="Rider S.D."/>
        </authorList>
    </citation>
    <scope>NUCLEOTIDE SEQUENCE [LARGE SCALE GENOMIC DNA]</scope>
    <source>
        <strain evidence="1">Butters</strain>
        <tissue evidence="1">Head and leg muscle</tissue>
    </source>
</reference>
<dbReference type="OrthoDB" id="1434354at2759"/>
<dbReference type="InterPro" id="IPR036273">
    <property type="entry name" value="CRAL/TRIO_N_dom_sf"/>
</dbReference>